<dbReference type="OrthoDB" id="7054325at2"/>
<dbReference type="Proteomes" id="UP000051634">
    <property type="component" value="Unassembled WGS sequence"/>
</dbReference>
<gene>
    <name evidence="1" type="ORF">Ga0074115_1411</name>
</gene>
<evidence type="ECO:0000313" key="1">
    <source>
        <dbReference type="EMBL" id="KRT56339.1"/>
    </source>
</evidence>
<name>A0A0T5Z0D3_9GAMM</name>
<comment type="caution">
    <text evidence="1">The sequence shown here is derived from an EMBL/GenBank/DDBJ whole genome shotgun (WGS) entry which is preliminary data.</text>
</comment>
<reference evidence="1 2" key="1">
    <citation type="submission" date="2015-11" db="EMBL/GenBank/DDBJ databases">
        <title>The genome of Candidatus Endoriftia persephone in Ridgeia piscesae and population structure of the North Eastern Pacific vestimentiferan symbionts.</title>
        <authorList>
            <person name="Perez M."/>
            <person name="Juniper K.S."/>
        </authorList>
    </citation>
    <scope>NUCLEOTIDE SEQUENCE [LARGE SCALE GENOMIC DNA]</scope>
    <source>
        <strain evidence="1">Ind11</strain>
    </source>
</reference>
<accession>A0A0T5Z0D3</accession>
<protein>
    <submittedName>
        <fullName evidence="1">Uncharacterized protein</fullName>
    </submittedName>
</protein>
<proteinExistence type="predicted"/>
<keyword evidence="2" id="KW-1185">Reference proteome</keyword>
<dbReference type="AlphaFoldDB" id="A0A0T5Z0D3"/>
<organism evidence="1 2">
    <name type="scientific">endosymbiont of Ridgeia piscesae</name>
    <dbReference type="NCBI Taxonomy" id="54398"/>
    <lineage>
        <taxon>Bacteria</taxon>
        <taxon>Pseudomonadati</taxon>
        <taxon>Pseudomonadota</taxon>
        <taxon>Gammaproteobacteria</taxon>
        <taxon>sulfur-oxidizing symbionts</taxon>
    </lineage>
</organism>
<dbReference type="EMBL" id="LDXT01000056">
    <property type="protein sequence ID" value="KRT56339.1"/>
    <property type="molecule type" value="Genomic_DNA"/>
</dbReference>
<sequence>MSQSVISDNWSLQNISELLLNGMEDGEGQYIKIDRENDSYEYKKISEAVIQTEALFDFITDIILRDQIIVDEKFTQAWKQYSSLDKAVNAGVINPFPFLIDYENLQNQEMSS</sequence>
<evidence type="ECO:0000313" key="2">
    <source>
        <dbReference type="Proteomes" id="UP000051634"/>
    </source>
</evidence>
<dbReference type="RefSeq" id="WP_157292798.1">
    <property type="nucleotide sequence ID" value="NZ_KQ557153.1"/>
</dbReference>